<evidence type="ECO:0000313" key="2">
    <source>
        <dbReference type="EMBL" id="AAY93382.1"/>
    </source>
</evidence>
<sequence length="586" mass="63302">MDLAFIRRRRRITPALPAPSHGVCRTSPLTRNLKFMDRSACARLGSLILSLSALTLVGCKEETSPKTAAVAAAPAPAAMVMPICANGECAVLDQDGKVLVSADNDYDAVVALPLDKTFLFAKDGTWNLSSADGKQTLKAAFTDDLRLLTPGYFGFGQDGKLGIIDQSGKQIQPPRFDDLYVGGNDDFIVYEIGGKRGILSAKGEVVTEALYDSSMVRDDFAKRGWWMIAERGNDKWALNLKTGEQKKIDFDSIDYFANQHLVVSTEQGKALADAQAQLISAATYNWMGEPGDGLVAFREKYDSPCGYMDFQGKTVIQAQFGTCQVFGKQGALVTAKNADGSSGKAGLIDRQGQWKVQPVYDSADPAGFSPLGMFRQVPGLNQVAVLQNVFSATFGIFDVDKGVELFKPTYAQIGAINADLFVFSTANSPTKQATLFGQATQVRTVGLMDASGKVLLEPGQYVDIHLDNSGHYLLATDDTSALATSALYDLKGKRLIPGKWQELVVDETRGAIFGYAVEGMGDDQSRSLKALYRLDGTPSFQVSQVDCGAEQVHDGHDQVLWPANPQDYCPQPDEVEDQGEGDNAQG</sequence>
<dbReference type="KEGG" id="pfl:PFL_4121"/>
<gene>
    <name evidence="2" type="ordered locus">PFL_4121</name>
</gene>
<evidence type="ECO:0000313" key="3">
    <source>
        <dbReference type="Proteomes" id="UP000008540"/>
    </source>
</evidence>
<proteinExistence type="predicted"/>
<reference evidence="2 3" key="1">
    <citation type="journal article" date="2005" name="Nat. Biotechnol.">
        <title>Complete genome sequence of the plant commensal Pseudomonas fluorescens Pf-5.</title>
        <authorList>
            <person name="Paulsen I.T."/>
            <person name="Press C.M."/>
            <person name="Ravel J."/>
            <person name="Kobayashi D.Y."/>
            <person name="Myers G.S."/>
            <person name="Mavrodi D.V."/>
            <person name="DeBoy R.T."/>
            <person name="Seshadri R."/>
            <person name="Ren Q."/>
            <person name="Madupu R."/>
            <person name="Dodson R.J."/>
            <person name="Durkin A.S."/>
            <person name="Brinkac L.M."/>
            <person name="Daugherty S.C."/>
            <person name="Sullivan S.A."/>
            <person name="Rosovitz M.J."/>
            <person name="Gwinn M.L."/>
            <person name="Zhou L."/>
            <person name="Schneider D.J."/>
            <person name="Cartinhour S.W."/>
            <person name="Nelson W.C."/>
            <person name="Weidman J."/>
            <person name="Watkins K."/>
            <person name="Tran K."/>
            <person name="Khouri H."/>
            <person name="Pierson E.A."/>
            <person name="Pierson L.S.III."/>
            <person name="Thomashow L.S."/>
            <person name="Loper J.E."/>
        </authorList>
    </citation>
    <scope>NUCLEOTIDE SEQUENCE [LARGE SCALE GENOMIC DNA]</scope>
    <source>
        <strain evidence="3">ATCC BAA-477 / NRRL B-23932 / Pf-5</strain>
    </source>
</reference>
<dbReference type="PANTHER" id="PTHR37841:SF1">
    <property type="entry name" value="DUF3298 DOMAIN-CONTAINING PROTEIN"/>
    <property type="match status" value="1"/>
</dbReference>
<dbReference type="STRING" id="220664.PFL_4121"/>
<dbReference type="eggNOG" id="COG5263">
    <property type="taxonomic scope" value="Bacteria"/>
</dbReference>
<name>Q4K965_PSEF5</name>
<accession>Q4K965</accession>
<feature type="region of interest" description="Disordered" evidence="1">
    <location>
        <begin position="567"/>
        <end position="586"/>
    </location>
</feature>
<protein>
    <submittedName>
        <fullName evidence="2">KWG repeat protein</fullName>
    </submittedName>
</protein>
<evidence type="ECO:0000256" key="1">
    <source>
        <dbReference type="SAM" id="MobiDB-lite"/>
    </source>
</evidence>
<dbReference type="PANTHER" id="PTHR37841">
    <property type="entry name" value="GLR2918 PROTEIN"/>
    <property type="match status" value="1"/>
</dbReference>
<dbReference type="InterPro" id="IPR032774">
    <property type="entry name" value="WG_beta_rep"/>
</dbReference>
<dbReference type="Proteomes" id="UP000008540">
    <property type="component" value="Chromosome"/>
</dbReference>
<dbReference type="Pfam" id="PF14903">
    <property type="entry name" value="WG_beta_rep"/>
    <property type="match status" value="2"/>
</dbReference>
<dbReference type="AlphaFoldDB" id="Q4K965"/>
<organism evidence="2 3">
    <name type="scientific">Pseudomonas fluorescens (strain ATCC BAA-477 / NRRL B-23932 / Pf-5)</name>
    <dbReference type="NCBI Taxonomy" id="220664"/>
    <lineage>
        <taxon>Bacteria</taxon>
        <taxon>Pseudomonadati</taxon>
        <taxon>Pseudomonadota</taxon>
        <taxon>Gammaproteobacteria</taxon>
        <taxon>Pseudomonadales</taxon>
        <taxon>Pseudomonadaceae</taxon>
        <taxon>Pseudomonas</taxon>
    </lineage>
</organism>
<dbReference type="EMBL" id="CP000076">
    <property type="protein sequence ID" value="AAY93382.1"/>
    <property type="molecule type" value="Genomic_DNA"/>
</dbReference>
<dbReference type="HOGENOM" id="CLU_479702_0_0_6"/>